<dbReference type="AlphaFoldDB" id="A0A1Y1ZQ14"/>
<proteinExistence type="predicted"/>
<organism evidence="2 3">
    <name type="scientific">Clohesyomyces aquaticus</name>
    <dbReference type="NCBI Taxonomy" id="1231657"/>
    <lineage>
        <taxon>Eukaryota</taxon>
        <taxon>Fungi</taxon>
        <taxon>Dikarya</taxon>
        <taxon>Ascomycota</taxon>
        <taxon>Pezizomycotina</taxon>
        <taxon>Dothideomycetes</taxon>
        <taxon>Pleosporomycetidae</taxon>
        <taxon>Pleosporales</taxon>
        <taxon>Lindgomycetaceae</taxon>
        <taxon>Clohesyomyces</taxon>
    </lineage>
</organism>
<reference evidence="2 3" key="1">
    <citation type="submission" date="2016-07" db="EMBL/GenBank/DDBJ databases">
        <title>Pervasive Adenine N6-methylation of Active Genes in Fungi.</title>
        <authorList>
            <consortium name="DOE Joint Genome Institute"/>
            <person name="Mondo S.J."/>
            <person name="Dannebaum R.O."/>
            <person name="Kuo R.C."/>
            <person name="Labutti K."/>
            <person name="Haridas S."/>
            <person name="Kuo A."/>
            <person name="Salamov A."/>
            <person name="Ahrendt S.R."/>
            <person name="Lipzen A."/>
            <person name="Sullivan W."/>
            <person name="Andreopoulos W.B."/>
            <person name="Clum A."/>
            <person name="Lindquist E."/>
            <person name="Daum C."/>
            <person name="Ramamoorthy G.K."/>
            <person name="Gryganskyi A."/>
            <person name="Culley D."/>
            <person name="Magnuson J.K."/>
            <person name="James T.Y."/>
            <person name="O'Malley M.A."/>
            <person name="Stajich J.E."/>
            <person name="Spatafora J.W."/>
            <person name="Visel A."/>
            <person name="Grigoriev I.V."/>
        </authorList>
    </citation>
    <scope>NUCLEOTIDE SEQUENCE [LARGE SCALE GENOMIC DNA]</scope>
    <source>
        <strain evidence="2 3">CBS 115471</strain>
    </source>
</reference>
<name>A0A1Y1ZQ14_9PLEO</name>
<evidence type="ECO:0000256" key="1">
    <source>
        <dbReference type="SAM" id="MobiDB-lite"/>
    </source>
</evidence>
<feature type="region of interest" description="Disordered" evidence="1">
    <location>
        <begin position="586"/>
        <end position="609"/>
    </location>
</feature>
<dbReference type="STRING" id="1231657.A0A1Y1ZQ14"/>
<feature type="compositionally biased region" description="Acidic residues" evidence="1">
    <location>
        <begin position="7"/>
        <end position="17"/>
    </location>
</feature>
<feature type="region of interest" description="Disordered" evidence="1">
    <location>
        <begin position="1"/>
        <end position="77"/>
    </location>
</feature>
<feature type="compositionally biased region" description="Basic and acidic residues" evidence="1">
    <location>
        <begin position="20"/>
        <end position="30"/>
    </location>
</feature>
<gene>
    <name evidence="2" type="ORF">BCR34DRAFT_303778</name>
</gene>
<protein>
    <submittedName>
        <fullName evidence="2">Uncharacterized protein</fullName>
    </submittedName>
</protein>
<sequence>MVQNSDSDTDDSMELQDLDFGVKEKPRPVEESPTVNSANERRNYSPALRSGAYRRTQKSALRRPSDKPPQTSKSTLKHLVAEAHKLSEIEKSIAESKAEMERPIEEFPVSEFVINEEVLAGVMKDDEDGDKARRLYLAMQRTNALDYNNVFHLFDHKFSIDSLTQSPFPSECLPKHGWVVNFEDIRSRKQSILSGHARQVFQFQELPEELASWMVEQICLGQSDILSAKCIQLLEVSTILDANHAISYLSQDHPHHLQTLFTRDILNNIFRWLGADMECIKPQKPVAPSLQPVEAPKQPPPPALKWILHLLRSSAYTCNAKAHLLYLLFHLCFDDSIMADADILHLLQDTIESIVCSIPPQQLASVLNDFIPLLLARISHPVLQNNLVQSLPTNTPLTTHLQRHLALAFLIYPKQLIVPPTDPSLPVLISEHIRDSPDYVLHKQTNYSFLTARLALLDIGIGPGLTTVPFTPALVSTPVPGDSSVVSTAAPTPIFLSPEQLAFNKHVDNLADLVKDISNRIVEDGAMSDMTRLDAKDASERLYHRLNGAVRIGGPLKWNIFESEEMKTRAEKPLSRFFKRLGDTRASSVSGETDGAKSEAASVDGTTGI</sequence>
<evidence type="ECO:0000313" key="3">
    <source>
        <dbReference type="Proteomes" id="UP000193144"/>
    </source>
</evidence>
<dbReference type="EMBL" id="MCFA01000052">
    <property type="protein sequence ID" value="ORY12340.1"/>
    <property type="molecule type" value="Genomic_DNA"/>
</dbReference>
<comment type="caution">
    <text evidence="2">The sequence shown here is derived from an EMBL/GenBank/DDBJ whole genome shotgun (WGS) entry which is preliminary data.</text>
</comment>
<dbReference type="Proteomes" id="UP000193144">
    <property type="component" value="Unassembled WGS sequence"/>
</dbReference>
<keyword evidence="3" id="KW-1185">Reference proteome</keyword>
<evidence type="ECO:0000313" key="2">
    <source>
        <dbReference type="EMBL" id="ORY12340.1"/>
    </source>
</evidence>
<accession>A0A1Y1ZQ14</accession>
<dbReference type="OrthoDB" id="5350396at2759"/>